<keyword evidence="1" id="KW-1133">Transmembrane helix</keyword>
<reference evidence="3 4" key="1">
    <citation type="submission" date="2024-02" db="EMBL/GenBank/DDBJ databases">
        <authorList>
            <person name="Chen Y."/>
            <person name="Shah S."/>
            <person name="Dougan E. K."/>
            <person name="Thang M."/>
            <person name="Chan C."/>
        </authorList>
    </citation>
    <scope>NUCLEOTIDE SEQUENCE [LARGE SCALE GENOMIC DNA]</scope>
</reference>
<protein>
    <submittedName>
        <fullName evidence="3">Uncharacterized protein</fullName>
    </submittedName>
</protein>
<name>A0ABP0K4Z2_9DINO</name>
<evidence type="ECO:0000313" key="4">
    <source>
        <dbReference type="Proteomes" id="UP001642484"/>
    </source>
</evidence>
<feature type="chain" id="PRO_5045470082" evidence="2">
    <location>
        <begin position="19"/>
        <end position="1349"/>
    </location>
</feature>
<evidence type="ECO:0000256" key="2">
    <source>
        <dbReference type="SAM" id="SignalP"/>
    </source>
</evidence>
<comment type="caution">
    <text evidence="3">The sequence shown here is derived from an EMBL/GenBank/DDBJ whole genome shotgun (WGS) entry which is preliminary data.</text>
</comment>
<feature type="transmembrane region" description="Helical" evidence="1">
    <location>
        <begin position="1290"/>
        <end position="1307"/>
    </location>
</feature>
<keyword evidence="4" id="KW-1185">Reference proteome</keyword>
<dbReference type="Proteomes" id="UP001642484">
    <property type="component" value="Unassembled WGS sequence"/>
</dbReference>
<dbReference type="EMBL" id="CAXAMN010007524">
    <property type="protein sequence ID" value="CAK9021837.1"/>
    <property type="molecule type" value="Genomic_DNA"/>
</dbReference>
<sequence length="1349" mass="146233">MAMAMIALWLGLWVTCAGWPRGHEGGLQAPAAFRIEVSTEAKVGRPLLIKDLPAFQTRCFPVKVPTQDVEIRVAASVVGLAGLPVLSHGWEPTRPMNASATGYETVDQVVANTEKKPKYFFCVTTFSFQGCDSMLTVLIITAEDAPPPVQLRPNFPSIWPLGNSTGPSSMAFSIEVTDPMEDTRITAVPLSGEVDVEIYYRNFTGCSGTPIKVSKGISGPGVVDIHQSEGFQENLCILVKGQGVFSLTAGPRFQGPFLVPDVPFAGLLGSACERTRIWVNNGTDITVTVAADDASALTLSAMLSREMEEASIKSRWKGLVPPGGSGAALVISGTDVADVERSLGLSRKEVAVSLSTCRQPDPDEAPQDTTYWITSATQTGVVTLQDGTPAHTFVAKALWRDFRVLISGGKEITAVASAQMGQLTLVADTVRHPLQPERFRWASNGNSSRAVLHLTTDKQLVSSEVHLVDCRLPCFLYLSAHVSATGDEELPIKVVVSSDLRKITRLPEGDELEQRLMPKQSKTYEYFLRRNDTAAVISVTKKTGGTSFRVSSTPDFSPGPATTARAEAVILLEATSAPFMSAVGSSQNPVLYVRIDNDAPTSSSFLVSARSEGHAKWLYNGVPTQGANKAAGRYDRYRFFVSPSEALENLTVTIEVALHTGSVGLFAACDPIKYPDEKNYTWSRRIIGHDTLSFNSSESGFRPGWIYLSITSEVLAAYNVRVRWGTRAVEQLEDGDPKKSSVQTRALRWFSLDGLDLSGRRPVSLVAQALDGTVGLCVREYLPGELRTKLGLSQQLSQHLRHFAQRFGYASIGWMEEHSCVYAAMATSFHAAEDTLAALDLLPMSETPMQFAVVGLPRSDGKDESEFTVRALTGDVVKLPEAQTVVDTLGAPCCIKEYTVLSRSYRRFLQKAAGSLQIRVAPLGAGRLFPDGQLSLRARGSRWSETPGPLTVANATQEGILLHVDLKDLAGSSVRQGFWVEAHLEVHRPLNFSMSFQHDFAGEAQLPGILLPPNVSISGHLDKAEAATYSFQATEATLCLRQCFGQVELQLPRYGSNATTSNLGSVLGPQGNCTTLKDLPDGRGSALVMRSSSSADFEVELRRVSSTWDEKQIELADPVLFIADYKPCLGKSCEFSISVSFTSASIGLKDPDPGYSSEPKIRYLAVAMYSQECQLSTCPRASISPHSGTSAPPREEDPDLHANTSCGLRAAIDQHRTITKTSVQVQRNQHRLQGTLEFNSSEWANQTIKVNVLASLVLPDEKEVGVSGYCAARIVPKQLPASAGSRNDASIPYAAALLALIVMLWLLSRGRAKEARQAPLSEHIEMAYDLHEDGASRLLDHSGYVPPSV</sequence>
<proteinExistence type="predicted"/>
<feature type="signal peptide" evidence="2">
    <location>
        <begin position="1"/>
        <end position="18"/>
    </location>
</feature>
<organism evidence="3 4">
    <name type="scientific">Durusdinium trenchii</name>
    <dbReference type="NCBI Taxonomy" id="1381693"/>
    <lineage>
        <taxon>Eukaryota</taxon>
        <taxon>Sar</taxon>
        <taxon>Alveolata</taxon>
        <taxon>Dinophyceae</taxon>
        <taxon>Suessiales</taxon>
        <taxon>Symbiodiniaceae</taxon>
        <taxon>Durusdinium</taxon>
    </lineage>
</organism>
<evidence type="ECO:0000256" key="1">
    <source>
        <dbReference type="SAM" id="Phobius"/>
    </source>
</evidence>
<gene>
    <name evidence="3" type="ORF">CCMP2556_LOCUS14588</name>
</gene>
<evidence type="ECO:0000313" key="3">
    <source>
        <dbReference type="EMBL" id="CAK9021837.1"/>
    </source>
</evidence>
<accession>A0ABP0K4Z2</accession>
<keyword evidence="2" id="KW-0732">Signal</keyword>
<keyword evidence="1" id="KW-0472">Membrane</keyword>
<keyword evidence="1" id="KW-0812">Transmembrane</keyword>